<dbReference type="AlphaFoldDB" id="A0A9D4MWT7"/>
<reference evidence="2" key="1">
    <citation type="journal article" date="2019" name="bioRxiv">
        <title>The Genome of the Zebra Mussel, Dreissena polymorpha: A Resource for Invasive Species Research.</title>
        <authorList>
            <person name="McCartney M.A."/>
            <person name="Auch B."/>
            <person name="Kono T."/>
            <person name="Mallez S."/>
            <person name="Zhang Y."/>
            <person name="Obille A."/>
            <person name="Becker A."/>
            <person name="Abrahante J.E."/>
            <person name="Garbe J."/>
            <person name="Badalamenti J.P."/>
            <person name="Herman A."/>
            <person name="Mangelson H."/>
            <person name="Liachko I."/>
            <person name="Sullivan S."/>
            <person name="Sone E.D."/>
            <person name="Koren S."/>
            <person name="Silverstein K.A.T."/>
            <person name="Beckman K.B."/>
            <person name="Gohl D.M."/>
        </authorList>
    </citation>
    <scope>NUCLEOTIDE SEQUENCE</scope>
    <source>
        <strain evidence="2">Duluth1</strain>
        <tissue evidence="2">Whole animal</tissue>
    </source>
</reference>
<evidence type="ECO:0000313" key="3">
    <source>
        <dbReference type="Proteomes" id="UP000828390"/>
    </source>
</evidence>
<feature type="region of interest" description="Disordered" evidence="1">
    <location>
        <begin position="1"/>
        <end position="37"/>
    </location>
</feature>
<accession>A0A9D4MWT7</accession>
<dbReference type="EMBL" id="JAIWYP010000001">
    <property type="protein sequence ID" value="KAH3882642.1"/>
    <property type="molecule type" value="Genomic_DNA"/>
</dbReference>
<name>A0A9D4MWT7_DREPO</name>
<reference evidence="2" key="2">
    <citation type="submission" date="2020-11" db="EMBL/GenBank/DDBJ databases">
        <authorList>
            <person name="McCartney M.A."/>
            <person name="Auch B."/>
            <person name="Kono T."/>
            <person name="Mallez S."/>
            <person name="Becker A."/>
            <person name="Gohl D.M."/>
            <person name="Silverstein K.A.T."/>
            <person name="Koren S."/>
            <person name="Bechman K.B."/>
            <person name="Herman A."/>
            <person name="Abrahante J.E."/>
            <person name="Garbe J."/>
        </authorList>
    </citation>
    <scope>NUCLEOTIDE SEQUENCE</scope>
    <source>
        <strain evidence="2">Duluth1</strain>
        <tissue evidence="2">Whole animal</tissue>
    </source>
</reference>
<sequence length="72" mass="8040">MDEEGNFSSVRRVMARRPNTIKENSKLPTPAKPGQVPPHLISLLKRSTKDKTQAEVEAVAGLLIKFQDILDK</sequence>
<proteinExistence type="predicted"/>
<keyword evidence="3" id="KW-1185">Reference proteome</keyword>
<dbReference type="Proteomes" id="UP000828390">
    <property type="component" value="Unassembled WGS sequence"/>
</dbReference>
<organism evidence="2 3">
    <name type="scientific">Dreissena polymorpha</name>
    <name type="common">Zebra mussel</name>
    <name type="synonym">Mytilus polymorpha</name>
    <dbReference type="NCBI Taxonomy" id="45954"/>
    <lineage>
        <taxon>Eukaryota</taxon>
        <taxon>Metazoa</taxon>
        <taxon>Spiralia</taxon>
        <taxon>Lophotrochozoa</taxon>
        <taxon>Mollusca</taxon>
        <taxon>Bivalvia</taxon>
        <taxon>Autobranchia</taxon>
        <taxon>Heteroconchia</taxon>
        <taxon>Euheterodonta</taxon>
        <taxon>Imparidentia</taxon>
        <taxon>Neoheterodontei</taxon>
        <taxon>Myida</taxon>
        <taxon>Dreissenoidea</taxon>
        <taxon>Dreissenidae</taxon>
        <taxon>Dreissena</taxon>
    </lineage>
</organism>
<protein>
    <submittedName>
        <fullName evidence="2">Uncharacterized protein</fullName>
    </submittedName>
</protein>
<comment type="caution">
    <text evidence="2">The sequence shown here is derived from an EMBL/GenBank/DDBJ whole genome shotgun (WGS) entry which is preliminary data.</text>
</comment>
<gene>
    <name evidence="2" type="ORF">DPMN_006586</name>
</gene>
<evidence type="ECO:0000256" key="1">
    <source>
        <dbReference type="SAM" id="MobiDB-lite"/>
    </source>
</evidence>
<evidence type="ECO:0000313" key="2">
    <source>
        <dbReference type="EMBL" id="KAH3882642.1"/>
    </source>
</evidence>